<accession>A0A0F9P6F4</accession>
<dbReference type="EMBL" id="LAZR01002637">
    <property type="protein sequence ID" value="KKN27450.1"/>
    <property type="molecule type" value="Genomic_DNA"/>
</dbReference>
<evidence type="ECO:0000313" key="1">
    <source>
        <dbReference type="EMBL" id="KKN27450.1"/>
    </source>
</evidence>
<reference evidence="1" key="1">
    <citation type="journal article" date="2015" name="Nature">
        <title>Complex archaea that bridge the gap between prokaryotes and eukaryotes.</title>
        <authorList>
            <person name="Spang A."/>
            <person name="Saw J.H."/>
            <person name="Jorgensen S.L."/>
            <person name="Zaremba-Niedzwiedzka K."/>
            <person name="Martijn J."/>
            <person name="Lind A.E."/>
            <person name="van Eijk R."/>
            <person name="Schleper C."/>
            <person name="Guy L."/>
            <person name="Ettema T.J."/>
        </authorList>
    </citation>
    <scope>NUCLEOTIDE SEQUENCE</scope>
</reference>
<comment type="caution">
    <text evidence="1">The sequence shown here is derived from an EMBL/GenBank/DDBJ whole genome shotgun (WGS) entry which is preliminary data.</text>
</comment>
<sequence>MDVIKFRECNVTYAENQVEYLPLPAHRSDDGRVTSCWRLSFLERIKTALTGRIFLQVLTFNNSLQPLKMLVRKPTINKHSGG</sequence>
<dbReference type="AlphaFoldDB" id="A0A0F9P6F4"/>
<gene>
    <name evidence="1" type="ORF">LCGC14_0864660</name>
</gene>
<protein>
    <submittedName>
        <fullName evidence="1">Uncharacterized protein</fullName>
    </submittedName>
</protein>
<organism evidence="1">
    <name type="scientific">marine sediment metagenome</name>
    <dbReference type="NCBI Taxonomy" id="412755"/>
    <lineage>
        <taxon>unclassified sequences</taxon>
        <taxon>metagenomes</taxon>
        <taxon>ecological metagenomes</taxon>
    </lineage>
</organism>
<name>A0A0F9P6F4_9ZZZZ</name>
<proteinExistence type="predicted"/>